<feature type="domain" description="SH3b" evidence="2">
    <location>
        <begin position="333"/>
        <end position="398"/>
    </location>
</feature>
<evidence type="ECO:0000259" key="3">
    <source>
        <dbReference type="PROSITE" id="PS51782"/>
    </source>
</evidence>
<feature type="region of interest" description="Disordered" evidence="1">
    <location>
        <begin position="409"/>
        <end position="436"/>
    </location>
</feature>
<feature type="region of interest" description="Disordered" evidence="1">
    <location>
        <begin position="85"/>
        <end position="110"/>
    </location>
</feature>
<dbReference type="Gene3D" id="2.30.30.40">
    <property type="entry name" value="SH3 Domains"/>
    <property type="match status" value="4"/>
</dbReference>
<evidence type="ECO:0000259" key="2">
    <source>
        <dbReference type="PROSITE" id="PS51781"/>
    </source>
</evidence>
<dbReference type="PANTHER" id="PTHR34408:SF1">
    <property type="entry name" value="GLYCOSYL HYDROLASE FAMILY 19 DOMAIN-CONTAINING PROTEIN HI_1415"/>
    <property type="match status" value="1"/>
</dbReference>
<accession>A0A1A9I821</accession>
<dbReference type="InterPro" id="IPR003646">
    <property type="entry name" value="SH3-like_bac-type"/>
</dbReference>
<protein>
    <submittedName>
        <fullName evidence="4">Peptide-binding protein</fullName>
    </submittedName>
</protein>
<dbReference type="InterPro" id="IPR018392">
    <property type="entry name" value="LysM"/>
</dbReference>
<dbReference type="Gene3D" id="3.10.350.10">
    <property type="entry name" value="LysM domain"/>
    <property type="match status" value="1"/>
</dbReference>
<feature type="domain" description="SH3b" evidence="2">
    <location>
        <begin position="109"/>
        <end position="174"/>
    </location>
</feature>
<dbReference type="InterPro" id="IPR036779">
    <property type="entry name" value="LysM_dom_sf"/>
</dbReference>
<evidence type="ECO:0000313" key="4">
    <source>
        <dbReference type="EMBL" id="ANH83827.1"/>
    </source>
</evidence>
<feature type="domain" description="SH3b" evidence="2">
    <location>
        <begin position="184"/>
        <end position="248"/>
    </location>
</feature>
<feature type="compositionally biased region" description="Basic and acidic residues" evidence="1">
    <location>
        <begin position="85"/>
        <end position="105"/>
    </location>
</feature>
<dbReference type="InterPro" id="IPR052354">
    <property type="entry name" value="Cell_Wall_Dynamics_Protein"/>
</dbReference>
<dbReference type="EMBL" id="CP015772">
    <property type="protein sequence ID" value="ANH83827.1"/>
    <property type="molecule type" value="Genomic_DNA"/>
</dbReference>
<keyword evidence="5" id="KW-1185">Reference proteome</keyword>
<dbReference type="AlphaFoldDB" id="A0A1A9I821"/>
<dbReference type="PROSITE" id="PS51782">
    <property type="entry name" value="LYSM"/>
    <property type="match status" value="1"/>
</dbReference>
<evidence type="ECO:0000256" key="1">
    <source>
        <dbReference type="SAM" id="MobiDB-lite"/>
    </source>
</evidence>
<dbReference type="Pfam" id="PF01476">
    <property type="entry name" value="LysM"/>
    <property type="match status" value="1"/>
</dbReference>
<dbReference type="SUPFAM" id="SSF54106">
    <property type="entry name" value="LysM domain"/>
    <property type="match status" value="1"/>
</dbReference>
<dbReference type="STRING" id="1176587.A8C56_09875"/>
<sequence length="549" mass="58574">MKTSQGLKTGAVIKVPLTANNLTRSKKGIPVYYEVSGKDNLTTISHKFNGVAVKTLKSWNNLKKDVVVKGQDLLVGYLVNNAASKDDKTDDQKKSDAVAQKEQKKGKAATGKSIEVGTAINIRKKPGTDQPIVGRIEKDETVTIIKQVNKEWSSVRTGKGVEGYAATQYLVPASNVNEEPAKPATEKVQVGTAINVRKGPGTDQPIVGRIEKDETVTIIKQVDKEWSSVRTSKGIEGYAATQYLTPAPAANENENTAKTTVQKVQVGTAVNVRKGPGTDQPVVGRIEKDETISIIKQVNDEWSSVRTSNGVEGYAATQYLVPAPAGNETAAKPEAQKVTVGTAVNLRKGPGTDQPVIGRIQKDETITILKQVNGEWSSVRTGSGVEGYAATQYLTPGNEATAQNNEEVAAVKKPETATRSNTRTNQEVSSAPVADVTPAAANYDQSGFFKTAYESQSGNASTTDQPVRAGTFKTDKGWADGKYYALIDGVPAGTIVKLSNPGNNTSIYAKVLGDVKSLKQKDQLGARISDAAATALRINESDFDLVVTH</sequence>
<gene>
    <name evidence="4" type="ORF">A8C56_09875</name>
</gene>
<dbReference type="Pfam" id="PF08239">
    <property type="entry name" value="SH3_3"/>
    <property type="match status" value="4"/>
</dbReference>
<proteinExistence type="predicted"/>
<dbReference type="Proteomes" id="UP000077667">
    <property type="component" value="Chromosome"/>
</dbReference>
<feature type="domain" description="LysM" evidence="3">
    <location>
        <begin position="31"/>
        <end position="75"/>
    </location>
</feature>
<dbReference type="SMART" id="SM00257">
    <property type="entry name" value="LysM"/>
    <property type="match status" value="1"/>
</dbReference>
<dbReference type="PANTHER" id="PTHR34408">
    <property type="entry name" value="FAMILY PROTEIN, PUTATIVE-RELATED"/>
    <property type="match status" value="1"/>
</dbReference>
<reference evidence="4 5" key="1">
    <citation type="submission" date="2016-05" db="EMBL/GenBank/DDBJ databases">
        <title>Niabella ginsenosidivorans BS26 whole genome sequencing.</title>
        <authorList>
            <person name="Im W.T."/>
            <person name="Siddiqi M.Z."/>
        </authorList>
    </citation>
    <scope>NUCLEOTIDE SEQUENCE [LARGE SCALE GENOMIC DNA]</scope>
    <source>
        <strain evidence="4 5">BS26</strain>
    </source>
</reference>
<name>A0A1A9I821_9BACT</name>
<feature type="domain" description="SH3b" evidence="2">
    <location>
        <begin position="259"/>
        <end position="324"/>
    </location>
</feature>
<dbReference type="PROSITE" id="PS51781">
    <property type="entry name" value="SH3B"/>
    <property type="match status" value="4"/>
</dbReference>
<dbReference type="SMART" id="SM00287">
    <property type="entry name" value="SH3b"/>
    <property type="match status" value="4"/>
</dbReference>
<dbReference type="KEGG" id="nia:A8C56_09875"/>
<evidence type="ECO:0000313" key="5">
    <source>
        <dbReference type="Proteomes" id="UP000077667"/>
    </source>
</evidence>
<organism evidence="4 5">
    <name type="scientific">Niabella ginsenosidivorans</name>
    <dbReference type="NCBI Taxonomy" id="1176587"/>
    <lineage>
        <taxon>Bacteria</taxon>
        <taxon>Pseudomonadati</taxon>
        <taxon>Bacteroidota</taxon>
        <taxon>Chitinophagia</taxon>
        <taxon>Chitinophagales</taxon>
        <taxon>Chitinophagaceae</taxon>
        <taxon>Niabella</taxon>
    </lineage>
</organism>
<feature type="compositionally biased region" description="Polar residues" evidence="1">
    <location>
        <begin position="417"/>
        <end position="429"/>
    </location>
</feature>